<comment type="subcellular location">
    <subcellularLocation>
        <location evidence="1">Membrane</location>
        <topology evidence="1">Multi-pass membrane protein</topology>
    </subcellularLocation>
</comment>
<keyword evidence="9" id="KW-1185">Reference proteome</keyword>
<evidence type="ECO:0000256" key="2">
    <source>
        <dbReference type="ARBA" id="ARBA00008573"/>
    </source>
</evidence>
<protein>
    <submittedName>
        <fullName evidence="8">Uncharacterized protein</fullName>
    </submittedName>
</protein>
<proteinExistence type="inferred from homology"/>
<dbReference type="OrthoDB" id="93800at2759"/>
<organism evidence="8 9">
    <name type="scientific">Phytophthora megakarya</name>
    <dbReference type="NCBI Taxonomy" id="4795"/>
    <lineage>
        <taxon>Eukaryota</taxon>
        <taxon>Sar</taxon>
        <taxon>Stramenopiles</taxon>
        <taxon>Oomycota</taxon>
        <taxon>Peronosporomycetes</taxon>
        <taxon>Peronosporales</taxon>
        <taxon>Peronosporaceae</taxon>
        <taxon>Phytophthora</taxon>
    </lineage>
</organism>
<dbReference type="Pfam" id="PF03134">
    <property type="entry name" value="TB2_DP1_HVA22"/>
    <property type="match status" value="1"/>
</dbReference>
<dbReference type="InterPro" id="IPR004345">
    <property type="entry name" value="TB2_DP1_HVA22"/>
</dbReference>
<evidence type="ECO:0000256" key="5">
    <source>
        <dbReference type="ARBA" id="ARBA00023136"/>
    </source>
</evidence>
<dbReference type="GO" id="GO:0016020">
    <property type="term" value="C:membrane"/>
    <property type="evidence" value="ECO:0007669"/>
    <property type="project" value="UniProtKB-SubCell"/>
</dbReference>
<evidence type="ECO:0000313" key="8">
    <source>
        <dbReference type="EMBL" id="OWZ10801.1"/>
    </source>
</evidence>
<evidence type="ECO:0000256" key="1">
    <source>
        <dbReference type="ARBA" id="ARBA00004141"/>
    </source>
</evidence>
<evidence type="ECO:0000256" key="7">
    <source>
        <dbReference type="SAM" id="Phobius"/>
    </source>
</evidence>
<comment type="caution">
    <text evidence="8">The sequence shown here is derived from an EMBL/GenBank/DDBJ whole genome shotgun (WGS) entry which is preliminary data.</text>
</comment>
<evidence type="ECO:0000256" key="4">
    <source>
        <dbReference type="ARBA" id="ARBA00022989"/>
    </source>
</evidence>
<keyword evidence="3 7" id="KW-0812">Transmembrane</keyword>
<feature type="region of interest" description="Disordered" evidence="6">
    <location>
        <begin position="1"/>
        <end position="32"/>
    </location>
</feature>
<evidence type="ECO:0000256" key="3">
    <source>
        <dbReference type="ARBA" id="ARBA00022692"/>
    </source>
</evidence>
<dbReference type="AlphaFoldDB" id="A0A225VZ68"/>
<sequence length="771" mass="85716">MTLSDDENVDLQPLLERSESGKTSAEEATLHRRRHKKKPSWLMVLGVALAMMLIVHVLFVLLLRKTTVTLDKLTLPDLCHRRTVGEVVMEFQNPSYCSPVVGPLNITLAKKNKAFLHLQVPAFELESGVTTMISPVGFELLTDPEVLYNLVLADGENVDIHGEIPVLISCLLIPFTISPVGFELLTDPEVLYNLVLADGEIVDIHGEIPVLISCLLIPFTVHLDVSNLLREHPRLSADTYIPPKWRYALDPPLYGVDAWGSGVVNGIKTELQRVVTQVLKTIALSDFHTETDDREIFAFTDVSFEYASRILWNLPSLAVKVQSATRETILVAGFKQFLLGSGQTFISAYTEVFKNQSDPLQSMLQSYLQGDDLVLHVGGGNRDTSCYSLQVLDLVDVKVDVPAKIDGKPALLREYSIKPSLKELDSKTHKCLLELKVLIKINNPLPIHFDLFGIELDLLYEKDATHSASPQFLVHIKNATHVSWVSHEANSIVLDAAVRDFDTCMEVVTFYLHDQLAFDIQHGHISMGAGSGNFSIPFAVKGIHIRPGQNVSTLSQELTVNQLDVEVTTFVQPNLFRCLLMASATSNQEIARLYVMGASFSRCLCLAVGVAYPAYASFKALERPESGHDEKQWLTYWAVYGATTSVESVVSPVMCLVPGYNITKTLFLIWMMSPHTKGATIVYDKMLCPFLKEQEPYVDRKLQEAQDAAESALSSFVRAWGQTIADQVVAIQKSDEFKQICMAIKALASPDAPKKRRKKSTEKSNQSASEE</sequence>
<dbReference type="PANTHER" id="PTHR12300:SF161">
    <property type="entry name" value="RECEPTOR EXPRESSION-ENHANCING PROTEIN"/>
    <property type="match status" value="1"/>
</dbReference>
<gene>
    <name evidence="8" type="ORF">PHMEG_00016284</name>
</gene>
<keyword evidence="4 7" id="KW-1133">Transmembrane helix</keyword>
<accession>A0A225VZ68</accession>
<evidence type="ECO:0000256" key="6">
    <source>
        <dbReference type="SAM" id="MobiDB-lite"/>
    </source>
</evidence>
<dbReference type="Proteomes" id="UP000198211">
    <property type="component" value="Unassembled WGS sequence"/>
</dbReference>
<name>A0A225VZ68_9STRA</name>
<feature type="compositionally biased region" description="Basic and acidic residues" evidence="6">
    <location>
        <begin position="16"/>
        <end position="30"/>
    </location>
</feature>
<dbReference type="PANTHER" id="PTHR12300">
    <property type="entry name" value="HVA22-LIKE PROTEINS"/>
    <property type="match status" value="1"/>
</dbReference>
<comment type="similarity">
    <text evidence="2">Belongs to the DP1 family.</text>
</comment>
<keyword evidence="5 7" id="KW-0472">Membrane</keyword>
<feature type="region of interest" description="Disordered" evidence="6">
    <location>
        <begin position="749"/>
        <end position="771"/>
    </location>
</feature>
<reference evidence="9" key="1">
    <citation type="submission" date="2017-03" db="EMBL/GenBank/DDBJ databases">
        <title>Phytopthora megakarya and P. palmivora, two closely related causual agents of cacao black pod achieved similar genome size and gene model numbers by different mechanisms.</title>
        <authorList>
            <person name="Ali S."/>
            <person name="Shao J."/>
            <person name="Larry D.J."/>
            <person name="Kronmiller B."/>
            <person name="Shen D."/>
            <person name="Strem M.D."/>
            <person name="Melnick R.L."/>
            <person name="Guiltinan M.J."/>
            <person name="Tyler B.M."/>
            <person name="Meinhardt L.W."/>
            <person name="Bailey B.A."/>
        </authorList>
    </citation>
    <scope>NUCLEOTIDE SEQUENCE [LARGE SCALE GENOMIC DNA]</scope>
    <source>
        <strain evidence="9">zdho120</strain>
    </source>
</reference>
<dbReference type="EMBL" id="NBNE01002325">
    <property type="protein sequence ID" value="OWZ10801.1"/>
    <property type="molecule type" value="Genomic_DNA"/>
</dbReference>
<evidence type="ECO:0000313" key="9">
    <source>
        <dbReference type="Proteomes" id="UP000198211"/>
    </source>
</evidence>
<feature type="transmembrane region" description="Helical" evidence="7">
    <location>
        <begin position="41"/>
        <end position="63"/>
    </location>
</feature>